<comment type="caution">
    <text evidence="1">The sequence shown here is derived from an EMBL/GenBank/DDBJ whole genome shotgun (WGS) entry which is preliminary data.</text>
</comment>
<evidence type="ECO:0000313" key="2">
    <source>
        <dbReference type="Proteomes" id="UP001055072"/>
    </source>
</evidence>
<accession>A0ACB8UG82</accession>
<dbReference type="Proteomes" id="UP001055072">
    <property type="component" value="Unassembled WGS sequence"/>
</dbReference>
<protein>
    <submittedName>
        <fullName evidence="1">Uncharacterized protein</fullName>
    </submittedName>
</protein>
<evidence type="ECO:0000313" key="1">
    <source>
        <dbReference type="EMBL" id="KAI0093357.1"/>
    </source>
</evidence>
<dbReference type="EMBL" id="MU274902">
    <property type="protein sequence ID" value="KAI0093357.1"/>
    <property type="molecule type" value="Genomic_DNA"/>
</dbReference>
<keyword evidence="2" id="KW-1185">Reference proteome</keyword>
<gene>
    <name evidence="1" type="ORF">BDY19DRAFT_1053822</name>
</gene>
<sequence length="148" mass="16843">MAKRTLIPKTPTTCSITLVKNIAGLKGEAIFKTQDIALTVQMLARFSLLRLIYLEMESTNENLKRDYWTVVDKHLKEIRSRYKGKSKESLSAFFKEILDDDLERFGEHPDIALDDLDSTNLSRAQRETEDAMAGIITVFNDDEDGEGL</sequence>
<reference evidence="1" key="1">
    <citation type="journal article" date="2021" name="Environ. Microbiol.">
        <title>Gene family expansions and transcriptome signatures uncover fungal adaptations to wood decay.</title>
        <authorList>
            <person name="Hage H."/>
            <person name="Miyauchi S."/>
            <person name="Viragh M."/>
            <person name="Drula E."/>
            <person name="Min B."/>
            <person name="Chaduli D."/>
            <person name="Navarro D."/>
            <person name="Favel A."/>
            <person name="Norest M."/>
            <person name="Lesage-Meessen L."/>
            <person name="Balint B."/>
            <person name="Merenyi Z."/>
            <person name="de Eugenio L."/>
            <person name="Morin E."/>
            <person name="Martinez A.T."/>
            <person name="Baldrian P."/>
            <person name="Stursova M."/>
            <person name="Martinez M.J."/>
            <person name="Novotny C."/>
            <person name="Magnuson J.K."/>
            <person name="Spatafora J.W."/>
            <person name="Maurice S."/>
            <person name="Pangilinan J."/>
            <person name="Andreopoulos W."/>
            <person name="LaButti K."/>
            <person name="Hundley H."/>
            <person name="Na H."/>
            <person name="Kuo A."/>
            <person name="Barry K."/>
            <person name="Lipzen A."/>
            <person name="Henrissat B."/>
            <person name="Riley R."/>
            <person name="Ahrendt S."/>
            <person name="Nagy L.G."/>
            <person name="Grigoriev I.V."/>
            <person name="Martin F."/>
            <person name="Rosso M.N."/>
        </authorList>
    </citation>
    <scope>NUCLEOTIDE SEQUENCE</scope>
    <source>
        <strain evidence="1">CBS 384.51</strain>
    </source>
</reference>
<proteinExistence type="predicted"/>
<organism evidence="1 2">
    <name type="scientific">Irpex rosettiformis</name>
    <dbReference type="NCBI Taxonomy" id="378272"/>
    <lineage>
        <taxon>Eukaryota</taxon>
        <taxon>Fungi</taxon>
        <taxon>Dikarya</taxon>
        <taxon>Basidiomycota</taxon>
        <taxon>Agaricomycotina</taxon>
        <taxon>Agaricomycetes</taxon>
        <taxon>Polyporales</taxon>
        <taxon>Irpicaceae</taxon>
        <taxon>Irpex</taxon>
    </lineage>
</organism>
<name>A0ACB8UG82_9APHY</name>